<feature type="repeat" description="TPR" evidence="3">
    <location>
        <begin position="531"/>
        <end position="564"/>
    </location>
</feature>
<name>A1ZT01_MICM2</name>
<dbReference type="AlphaFoldDB" id="A1ZT01"/>
<protein>
    <submittedName>
        <fullName evidence="6">Tetratricopeptide repeat domain protein</fullName>
    </submittedName>
</protein>
<keyword evidence="7" id="KW-1185">Reference proteome</keyword>
<evidence type="ECO:0000313" key="7">
    <source>
        <dbReference type="Proteomes" id="UP000004095"/>
    </source>
</evidence>
<evidence type="ECO:0000256" key="5">
    <source>
        <dbReference type="SAM" id="SignalP"/>
    </source>
</evidence>
<gene>
    <name evidence="6" type="ORF">M23134_01735</name>
</gene>
<proteinExistence type="predicted"/>
<reference evidence="6 7" key="1">
    <citation type="submission" date="2007-01" db="EMBL/GenBank/DDBJ databases">
        <authorList>
            <person name="Haygood M."/>
            <person name="Podell S."/>
            <person name="Anderson C."/>
            <person name="Hopkinson B."/>
            <person name="Roe K."/>
            <person name="Barbeau K."/>
            <person name="Gaasterland T."/>
            <person name="Ferriera S."/>
            <person name="Johnson J."/>
            <person name="Kravitz S."/>
            <person name="Beeson K."/>
            <person name="Sutton G."/>
            <person name="Rogers Y.-H."/>
            <person name="Friedman R."/>
            <person name="Frazier M."/>
            <person name="Venter J.C."/>
        </authorList>
    </citation>
    <scope>NUCLEOTIDE SEQUENCE [LARGE SCALE GENOMIC DNA]</scope>
    <source>
        <strain evidence="6 7">ATCC 23134</strain>
    </source>
</reference>
<feature type="chain" id="PRO_5002642440" evidence="5">
    <location>
        <begin position="22"/>
        <end position="804"/>
    </location>
</feature>
<evidence type="ECO:0000256" key="3">
    <source>
        <dbReference type="PROSITE-ProRule" id="PRU00339"/>
    </source>
</evidence>
<keyword evidence="1" id="KW-0677">Repeat</keyword>
<feature type="repeat" description="TPR" evidence="3">
    <location>
        <begin position="367"/>
        <end position="400"/>
    </location>
</feature>
<organism evidence="6 7">
    <name type="scientific">Microscilla marina ATCC 23134</name>
    <dbReference type="NCBI Taxonomy" id="313606"/>
    <lineage>
        <taxon>Bacteria</taxon>
        <taxon>Pseudomonadati</taxon>
        <taxon>Bacteroidota</taxon>
        <taxon>Cytophagia</taxon>
        <taxon>Cytophagales</taxon>
        <taxon>Microscillaceae</taxon>
        <taxon>Microscilla</taxon>
    </lineage>
</organism>
<keyword evidence="5" id="KW-0732">Signal</keyword>
<dbReference type="SUPFAM" id="SSF48452">
    <property type="entry name" value="TPR-like"/>
    <property type="match status" value="5"/>
</dbReference>
<feature type="signal peptide" evidence="5">
    <location>
        <begin position="1"/>
        <end position="21"/>
    </location>
</feature>
<dbReference type="RefSeq" id="WP_002700868.1">
    <property type="nucleotide sequence ID" value="NZ_AAWS01000033.1"/>
</dbReference>
<dbReference type="Pfam" id="PF13424">
    <property type="entry name" value="TPR_12"/>
    <property type="match status" value="1"/>
</dbReference>
<dbReference type="NCBIfam" id="NF047558">
    <property type="entry name" value="TPR_END_plus"/>
    <property type="match status" value="1"/>
</dbReference>
<keyword evidence="4" id="KW-0175">Coiled coil</keyword>
<comment type="caution">
    <text evidence="6">The sequence shown here is derived from an EMBL/GenBank/DDBJ whole genome shotgun (WGS) entry which is preliminary data.</text>
</comment>
<dbReference type="Pfam" id="PF13432">
    <property type="entry name" value="TPR_16"/>
    <property type="match status" value="1"/>
</dbReference>
<dbReference type="Proteomes" id="UP000004095">
    <property type="component" value="Unassembled WGS sequence"/>
</dbReference>
<evidence type="ECO:0000256" key="2">
    <source>
        <dbReference type="ARBA" id="ARBA00022803"/>
    </source>
</evidence>
<dbReference type="PANTHER" id="PTHR45641">
    <property type="entry name" value="TETRATRICOPEPTIDE REPEAT PROTEIN (AFU_ORTHOLOGUE AFUA_6G03870)"/>
    <property type="match status" value="1"/>
</dbReference>
<feature type="repeat" description="TPR" evidence="3">
    <location>
        <begin position="491"/>
        <end position="524"/>
    </location>
</feature>
<feature type="repeat" description="TPR" evidence="3">
    <location>
        <begin position="242"/>
        <end position="275"/>
    </location>
</feature>
<dbReference type="PROSITE" id="PS50293">
    <property type="entry name" value="TPR_REGION"/>
    <property type="match status" value="1"/>
</dbReference>
<dbReference type="SMART" id="SM00028">
    <property type="entry name" value="TPR"/>
    <property type="match status" value="16"/>
</dbReference>
<dbReference type="PROSITE" id="PS50005">
    <property type="entry name" value="TPR"/>
    <property type="match status" value="6"/>
</dbReference>
<evidence type="ECO:0000256" key="4">
    <source>
        <dbReference type="SAM" id="Coils"/>
    </source>
</evidence>
<dbReference type="InterPro" id="IPR011990">
    <property type="entry name" value="TPR-like_helical_dom_sf"/>
</dbReference>
<dbReference type="OrthoDB" id="9781208at2"/>
<evidence type="ECO:0000313" key="6">
    <source>
        <dbReference type="EMBL" id="EAY26565.1"/>
    </source>
</evidence>
<dbReference type="Pfam" id="PF13181">
    <property type="entry name" value="TPR_8"/>
    <property type="match status" value="6"/>
</dbReference>
<evidence type="ECO:0000256" key="1">
    <source>
        <dbReference type="ARBA" id="ARBA00022737"/>
    </source>
</evidence>
<dbReference type="PANTHER" id="PTHR45641:SF19">
    <property type="entry name" value="NEPHROCYSTIN-3"/>
    <property type="match status" value="1"/>
</dbReference>
<feature type="repeat" description="TPR" evidence="3">
    <location>
        <begin position="327"/>
        <end position="360"/>
    </location>
</feature>
<dbReference type="Gene3D" id="1.25.40.10">
    <property type="entry name" value="Tetratricopeptide repeat domain"/>
    <property type="match status" value="8"/>
</dbReference>
<accession>A1ZT01</accession>
<sequence>MKKLFVCLIVCMGCFFNPTQAQNDSIPLLEKKLATLKNKPRVDVLNQLAQAYKSKEVLDKAKSYAKKAEKLAKSLNYKAGIAESYHQQGALLAIQKKYKESIVKFDQSFQLFEELKLAKKAATLLKKLGGAYFYNKEMVKATGYVKQAEKRFQKLNEPEELVEIQLHLGILYNQQEKLDLALENYTKVKKWYQKKQDTKSVANIMVNMSEVYFKQKDLKNTINALYYSYQLFTKLEMVPQRVTIAERLGYSYKLAEKYDSSAYYLKQALSLRPDTPTHAQARASLYKRLSGAYYYQKKFSKAIEYNLRVIKHLESLPDKKAASELLMDEYVNVGILYKTIGEYDKSLEYYNKGLELRKKHNKTEDISSILVNIGEVYLAQKNYSESLKSFSRSLKMKEAKKDTARMLAVLGHLSDLYRAMKDYRRIGGIMEKMYKLRQESSKFKLTEENKREFFKELSMVYYKAENFEKVYFYQSKLLPLYKGEADERLKAQSLFNLGMCSEKLQRRAEAIDYYQKSYKILKKQGDKEAMAQVAYNMASSYNELKNYLKAIEQLKNALAIREELQQKKMVIVISNDIAQLYIQLKKYKEAIPYLKKADEYVEKPAQEVNILERLTLCYVKLEDHNKALEYAQELIKLKPKSDSYRNNEGLILIKQKKYKEAVGSMTKAIELGTDPNYHFSRAALYLKLGQPTKAVEDYNACLDKVGNSAILYSSRAYAYVKANQLGKAEADLKKATELDQTLAMLQFSRAAYFMAKNQPDKAIDSLERAVKQGFKEKEKITTEKLFAPLQDKDKFKKLMRELGS</sequence>
<feature type="repeat" description="TPR" evidence="3">
    <location>
        <begin position="608"/>
        <end position="641"/>
    </location>
</feature>
<dbReference type="EMBL" id="AAWS01000033">
    <property type="protein sequence ID" value="EAY26565.1"/>
    <property type="molecule type" value="Genomic_DNA"/>
</dbReference>
<dbReference type="InterPro" id="IPR019734">
    <property type="entry name" value="TPR_rpt"/>
</dbReference>
<feature type="coiled-coil region" evidence="4">
    <location>
        <begin position="537"/>
        <end position="567"/>
    </location>
</feature>
<keyword evidence="2 3" id="KW-0802">TPR repeat</keyword>
<dbReference type="eggNOG" id="COG0457">
    <property type="taxonomic scope" value="Bacteria"/>
</dbReference>